<dbReference type="Proteomes" id="UP000191905">
    <property type="component" value="Unassembled WGS sequence"/>
</dbReference>
<dbReference type="AlphaFoldDB" id="A0A1V8RNC3"/>
<evidence type="ECO:0000256" key="1">
    <source>
        <dbReference type="SAM" id="SignalP"/>
    </source>
</evidence>
<dbReference type="EMBL" id="MDET01000023">
    <property type="protein sequence ID" value="OQM74701.1"/>
    <property type="molecule type" value="Genomic_DNA"/>
</dbReference>
<reference evidence="2 3" key="1">
    <citation type="journal article" date="2016" name="Int. J. Syst. Evol. Microbiol.">
        <title>Pseudaminobacter manganicus sp. nov., isolated from sludge of a manganese mine.</title>
        <authorList>
            <person name="Li J."/>
            <person name="Huang J."/>
            <person name="Liao S."/>
            <person name="Wang G."/>
        </authorList>
    </citation>
    <scope>NUCLEOTIDE SEQUENCE [LARGE SCALE GENOMIC DNA]</scope>
    <source>
        <strain evidence="2 3">JH-7</strain>
    </source>
</reference>
<proteinExistence type="predicted"/>
<comment type="caution">
    <text evidence="2">The sequence shown here is derived from an EMBL/GenBank/DDBJ whole genome shotgun (WGS) entry which is preliminary data.</text>
</comment>
<sequence length="114" mass="11928">MPVRHLVAVAIPALALTACVQTSGVMQLGPNTYSVVTSDEIGGVIGAKKSGLQEAATYCAGKGREMVAMQSKSDVRKDFVGDDIGHHDLTFRCLPKGISQKPVVGGYEAALIVQ</sequence>
<protein>
    <recommendedName>
        <fullName evidence="4">Lipoprotein</fullName>
    </recommendedName>
</protein>
<evidence type="ECO:0000313" key="2">
    <source>
        <dbReference type="EMBL" id="OQM74701.1"/>
    </source>
</evidence>
<keyword evidence="1" id="KW-0732">Signal</keyword>
<evidence type="ECO:0008006" key="4">
    <source>
        <dbReference type="Google" id="ProtNLM"/>
    </source>
</evidence>
<gene>
    <name evidence="2" type="ORF">BFN67_03430</name>
</gene>
<feature type="signal peptide" evidence="1">
    <location>
        <begin position="1"/>
        <end position="20"/>
    </location>
</feature>
<keyword evidence="3" id="KW-1185">Reference proteome</keyword>
<feature type="chain" id="PRO_5012890134" description="Lipoprotein" evidence="1">
    <location>
        <begin position="21"/>
        <end position="114"/>
    </location>
</feature>
<accession>A0A1V8RNC3</accession>
<name>A0A1V8RNC3_9HYPH</name>
<evidence type="ECO:0000313" key="3">
    <source>
        <dbReference type="Proteomes" id="UP000191905"/>
    </source>
</evidence>
<dbReference type="PROSITE" id="PS51257">
    <property type="entry name" value="PROKAR_LIPOPROTEIN"/>
    <property type="match status" value="1"/>
</dbReference>
<organism evidence="2 3">
    <name type="scientific">Manganibacter manganicus</name>
    <dbReference type="NCBI Taxonomy" id="1873176"/>
    <lineage>
        <taxon>Bacteria</taxon>
        <taxon>Pseudomonadati</taxon>
        <taxon>Pseudomonadota</taxon>
        <taxon>Alphaproteobacteria</taxon>
        <taxon>Hyphomicrobiales</taxon>
        <taxon>Phyllobacteriaceae</taxon>
        <taxon>Manganibacter</taxon>
    </lineage>
</organism>